<sequence length="50" mass="5531">MIRSGRTICHSCESRNLFLAAAAIPGAVGSGFCRNDRKKLDHRVLKKVVF</sequence>
<reference evidence="1" key="1">
    <citation type="journal article" date="2021" name="Microb. Physiol.">
        <title>Proteogenomic Insights into the Physiology of Marine, Sulfate-Reducing, Filamentous Desulfonema limicola and Desulfonema magnum.</title>
        <authorList>
            <person name="Schnaars V."/>
            <person name="Wohlbrand L."/>
            <person name="Scheve S."/>
            <person name="Hinrichs C."/>
            <person name="Reinhardt R."/>
            <person name="Rabus R."/>
        </authorList>
    </citation>
    <scope>NUCLEOTIDE SEQUENCE</scope>
    <source>
        <strain evidence="1">4be13</strain>
    </source>
</reference>
<evidence type="ECO:0000313" key="1">
    <source>
        <dbReference type="EMBL" id="QTA84345.1"/>
    </source>
</evidence>
<protein>
    <submittedName>
        <fullName evidence="1">Uncharacterized protein</fullName>
    </submittedName>
</protein>
<gene>
    <name evidence="1" type="ORF">dnm_003390</name>
</gene>
<evidence type="ECO:0000313" key="2">
    <source>
        <dbReference type="Proteomes" id="UP000663722"/>
    </source>
</evidence>
<accession>A0A975GKB6</accession>
<keyword evidence="2" id="KW-1185">Reference proteome</keyword>
<dbReference type="EMBL" id="CP061800">
    <property type="protein sequence ID" value="QTA84345.1"/>
    <property type="molecule type" value="Genomic_DNA"/>
</dbReference>
<dbReference type="Proteomes" id="UP000663722">
    <property type="component" value="Chromosome"/>
</dbReference>
<dbReference type="KEGG" id="dmm:dnm_003390"/>
<name>A0A975GKB6_9BACT</name>
<organism evidence="1 2">
    <name type="scientific">Desulfonema magnum</name>
    <dbReference type="NCBI Taxonomy" id="45655"/>
    <lineage>
        <taxon>Bacteria</taxon>
        <taxon>Pseudomonadati</taxon>
        <taxon>Thermodesulfobacteriota</taxon>
        <taxon>Desulfobacteria</taxon>
        <taxon>Desulfobacterales</taxon>
        <taxon>Desulfococcaceae</taxon>
        <taxon>Desulfonema</taxon>
    </lineage>
</organism>
<dbReference type="AlphaFoldDB" id="A0A975GKB6"/>
<proteinExistence type="predicted"/>